<dbReference type="InterPro" id="IPR011990">
    <property type="entry name" value="TPR-like_helical_dom_sf"/>
</dbReference>
<keyword evidence="2" id="KW-1185">Reference proteome</keyword>
<dbReference type="Proteomes" id="UP000054363">
    <property type="component" value="Unassembled WGS sequence"/>
</dbReference>
<evidence type="ECO:0000313" key="2">
    <source>
        <dbReference type="Proteomes" id="UP000054363"/>
    </source>
</evidence>
<evidence type="ECO:0000313" key="1">
    <source>
        <dbReference type="EMBL" id="KFZ30712.1"/>
    </source>
</evidence>
<reference evidence="1 2" key="1">
    <citation type="submission" date="2014-06" db="EMBL/GenBank/DDBJ databases">
        <title>The draft genome sequence of Idiomarina salinarum ISL-52.</title>
        <authorList>
            <person name="Du J."/>
            <person name="Shao Z."/>
        </authorList>
    </citation>
    <scope>NUCLEOTIDE SEQUENCE [LARGE SCALE GENOMIC DNA]</scope>
    <source>
        <strain evidence="1 2">ISL-52</strain>
    </source>
</reference>
<dbReference type="Pfam" id="PF06041">
    <property type="entry name" value="DUF924"/>
    <property type="match status" value="1"/>
</dbReference>
<sequence length="180" mass="20953">MPAPAEVLAFWFNELQPDQWWAKDDKLDQHISDRFALYLDQAAAGELAHWRDEPEGRLAEIIVLDQFSRNIHRGKPESFAQDTVALVLAQEAIRVGAHLLLNPVQRSFLYLPYMHSESRLIQQQAIELYRENGIDENYQFALKHQAIIERFGRYPHRNDILGRRSTPAELEFLKQPDSGF</sequence>
<dbReference type="Gene3D" id="1.25.40.10">
    <property type="entry name" value="Tetratricopeptide repeat domain"/>
    <property type="match status" value="1"/>
</dbReference>
<dbReference type="EMBL" id="JPER01000004">
    <property type="protein sequence ID" value="KFZ30712.1"/>
    <property type="molecule type" value="Genomic_DNA"/>
</dbReference>
<dbReference type="STRING" id="435908.IDSA_09320"/>
<proteinExistence type="predicted"/>
<comment type="caution">
    <text evidence="1">The sequence shown here is derived from an EMBL/GenBank/DDBJ whole genome shotgun (WGS) entry which is preliminary data.</text>
</comment>
<protein>
    <submittedName>
        <fullName evidence="1">Membrane protein</fullName>
    </submittedName>
</protein>
<dbReference type="RefSeq" id="WP_034776084.1">
    <property type="nucleotide sequence ID" value="NZ_JPER01000004.1"/>
</dbReference>
<dbReference type="SUPFAM" id="SSF48452">
    <property type="entry name" value="TPR-like"/>
    <property type="match status" value="1"/>
</dbReference>
<organism evidence="1 2">
    <name type="scientific">Pseudidiomarina salinarum</name>
    <dbReference type="NCBI Taxonomy" id="435908"/>
    <lineage>
        <taxon>Bacteria</taxon>
        <taxon>Pseudomonadati</taxon>
        <taxon>Pseudomonadota</taxon>
        <taxon>Gammaproteobacteria</taxon>
        <taxon>Alteromonadales</taxon>
        <taxon>Idiomarinaceae</taxon>
        <taxon>Pseudidiomarina</taxon>
    </lineage>
</organism>
<name>A0A094IU88_9GAMM</name>
<dbReference type="AlphaFoldDB" id="A0A094IU88"/>
<dbReference type="OrthoDB" id="7593450at2"/>
<dbReference type="Gene3D" id="1.20.58.320">
    <property type="entry name" value="TPR-like"/>
    <property type="match status" value="1"/>
</dbReference>
<gene>
    <name evidence="1" type="ORF">IDSA_09320</name>
</gene>
<accession>A0A094IU88</accession>
<dbReference type="eggNOG" id="COG3803">
    <property type="taxonomic scope" value="Bacteria"/>
</dbReference>
<dbReference type="InterPro" id="IPR010323">
    <property type="entry name" value="DUF924"/>
</dbReference>